<evidence type="ECO:0000256" key="6">
    <source>
        <dbReference type="SAM" id="SignalP"/>
    </source>
</evidence>
<evidence type="ECO:0000256" key="1">
    <source>
        <dbReference type="ARBA" id="ARBA00022475"/>
    </source>
</evidence>
<feature type="chain" id="PRO_5043159340" evidence="6">
    <location>
        <begin position="30"/>
        <end position="411"/>
    </location>
</feature>
<evidence type="ECO:0000313" key="10">
    <source>
        <dbReference type="Proteomes" id="UP000235114"/>
    </source>
</evidence>
<dbReference type="EMBL" id="PGVD01000028">
    <property type="protein sequence ID" value="PLR97076.1"/>
    <property type="molecule type" value="Genomic_DNA"/>
</dbReference>
<gene>
    <name evidence="7" type="ORF">CU635_10595</name>
    <name evidence="8" type="ORF">CVD25_10600</name>
</gene>
<dbReference type="OrthoDB" id="9798191at2"/>
<keyword evidence="4" id="KW-0564">Palmitate</keyword>
<keyword evidence="2 6" id="KW-0732">Signal</keyword>
<dbReference type="AlphaFoldDB" id="A0A2N5GM33"/>
<evidence type="ECO:0000256" key="2">
    <source>
        <dbReference type="ARBA" id="ARBA00022729"/>
    </source>
</evidence>
<dbReference type="InterPro" id="IPR050490">
    <property type="entry name" value="Bact_solute-bd_prot1"/>
</dbReference>
<evidence type="ECO:0000256" key="3">
    <source>
        <dbReference type="ARBA" id="ARBA00023136"/>
    </source>
</evidence>
<dbReference type="RefSeq" id="WP_101577335.1">
    <property type="nucleotide sequence ID" value="NZ_PGVA01000024.1"/>
</dbReference>
<dbReference type="PANTHER" id="PTHR43649">
    <property type="entry name" value="ARABINOSE-BINDING PROTEIN-RELATED"/>
    <property type="match status" value="1"/>
</dbReference>
<dbReference type="Proteomes" id="UP000234951">
    <property type="component" value="Unassembled WGS sequence"/>
</dbReference>
<keyword evidence="5" id="KW-0449">Lipoprotein</keyword>
<evidence type="ECO:0000313" key="7">
    <source>
        <dbReference type="EMBL" id="PLR82919.1"/>
    </source>
</evidence>
<reference evidence="8 10" key="2">
    <citation type="submission" date="2017-12" db="EMBL/GenBank/DDBJ databases">
        <title>Comparative Functional Genomics of Dry Heat Resistant strains isolated from the Viking Spacecraft.</title>
        <authorList>
            <person name="Seuylemezian A."/>
            <person name="Cooper K."/>
            <person name="Vaishampayan P."/>
        </authorList>
    </citation>
    <scope>NUCLEOTIDE SEQUENCE [LARGE SCALE GENOMIC DNA]</scope>
    <source>
        <strain evidence="8 10">ATCC 29669</strain>
    </source>
</reference>
<reference evidence="7 9" key="1">
    <citation type="submission" date="2017-11" db="EMBL/GenBank/DDBJ databases">
        <title>Comparitive Functional Genomics of Dry Heat Resistant strains isolated from the Viking Spacecraft.</title>
        <authorList>
            <person name="Seuylemezian A."/>
            <person name="Cooper K."/>
            <person name="Vaishampayan P."/>
        </authorList>
    </citation>
    <scope>NUCLEOTIDE SEQUENCE [LARGE SCALE GENOMIC DNA]</scope>
    <source>
        <strain evidence="7 9">M4.6</strain>
    </source>
</reference>
<dbReference type="EMBL" id="PGVA01000024">
    <property type="protein sequence ID" value="PLR82919.1"/>
    <property type="molecule type" value="Genomic_DNA"/>
</dbReference>
<evidence type="ECO:0000313" key="9">
    <source>
        <dbReference type="Proteomes" id="UP000234951"/>
    </source>
</evidence>
<dbReference type="Pfam" id="PF01547">
    <property type="entry name" value="SBP_bac_1"/>
    <property type="match status" value="1"/>
</dbReference>
<feature type="signal peptide" evidence="6">
    <location>
        <begin position="1"/>
        <end position="29"/>
    </location>
</feature>
<keyword evidence="10" id="KW-1185">Reference proteome</keyword>
<proteinExistence type="predicted"/>
<dbReference type="Gene3D" id="3.40.190.10">
    <property type="entry name" value="Periplasmic binding protein-like II"/>
    <property type="match status" value="2"/>
</dbReference>
<evidence type="ECO:0000313" key="8">
    <source>
        <dbReference type="EMBL" id="PLR97076.1"/>
    </source>
</evidence>
<dbReference type="PANTHER" id="PTHR43649:SF33">
    <property type="entry name" value="POLYGALACTURONAN_RHAMNOGALACTURONAN-BINDING PROTEIN YTCQ"/>
    <property type="match status" value="1"/>
</dbReference>
<evidence type="ECO:0000256" key="5">
    <source>
        <dbReference type="ARBA" id="ARBA00023288"/>
    </source>
</evidence>
<protein>
    <submittedName>
        <fullName evidence="7">ABC transporter substrate-binding protein</fullName>
    </submittedName>
</protein>
<dbReference type="InterPro" id="IPR006059">
    <property type="entry name" value="SBP"/>
</dbReference>
<evidence type="ECO:0000256" key="4">
    <source>
        <dbReference type="ARBA" id="ARBA00023139"/>
    </source>
</evidence>
<sequence>MFKKMIAGMMALALGAGLLAGCSSSSESADGKVTLEMFSNKPENIETYKGLIKDFEKQNPDIKVKLEAPPEAETVLKTRLTKNDMPDIMAIAGNATYGELGRAGVLHDFTDSELVKNVQPSYVEMIGRLVGSETDGIFGLPYASNANAVIYNKQKFAELGLQVPATWDEFIAVLDQAKAAGQIPIYFTLKDAWTGMISWNSLGANTAGDDFAEEKTAGKTTFVKSYGEAADKMLSLISYGHKDNMGVAYKDGNNAFASGKSVMYIQGNWAIPEILKANPDIQLGVFPMPVTNDPAQNKLVSGVDVLLGVNEDTEHKDEALKFVEFMMEKETAKRYIDEQKAFSAIEGVFQEDPVFEGIKANFESGAITSFPDHYYPAGMGAENIVQEFLIEQKKEAFLKKMDSEWDKVQNR</sequence>
<keyword evidence="1" id="KW-1003">Cell membrane</keyword>
<dbReference type="SUPFAM" id="SSF53850">
    <property type="entry name" value="Periplasmic binding protein-like II"/>
    <property type="match status" value="1"/>
</dbReference>
<name>A0A2N5GM33_9BACI</name>
<keyword evidence="3" id="KW-0472">Membrane</keyword>
<organism evidence="7 9">
    <name type="scientific">Bacillus canaveralius</name>
    <dbReference type="NCBI Taxonomy" id="1403243"/>
    <lineage>
        <taxon>Bacteria</taxon>
        <taxon>Bacillati</taxon>
        <taxon>Bacillota</taxon>
        <taxon>Bacilli</taxon>
        <taxon>Bacillales</taxon>
        <taxon>Bacillaceae</taxon>
        <taxon>Bacillus</taxon>
    </lineage>
</organism>
<accession>A0A2N5GM33</accession>
<dbReference type="PROSITE" id="PS51257">
    <property type="entry name" value="PROKAR_LIPOPROTEIN"/>
    <property type="match status" value="1"/>
</dbReference>
<dbReference type="Proteomes" id="UP000235114">
    <property type="component" value="Unassembled WGS sequence"/>
</dbReference>
<comment type="caution">
    <text evidence="7">The sequence shown here is derived from an EMBL/GenBank/DDBJ whole genome shotgun (WGS) entry which is preliminary data.</text>
</comment>